<dbReference type="RefSeq" id="WP_115226385.1">
    <property type="nucleotide sequence ID" value="NZ_CAWOLO010000009.1"/>
</dbReference>
<protein>
    <submittedName>
        <fullName evidence="2">Uncharacterized protein</fullName>
    </submittedName>
</protein>
<evidence type="ECO:0000313" key="3">
    <source>
        <dbReference type="EMBL" id="TCU84529.1"/>
    </source>
</evidence>
<organism evidence="2 4">
    <name type="scientific">Iodobacter fluviatilis</name>
    <dbReference type="NCBI Taxonomy" id="537"/>
    <lineage>
        <taxon>Bacteria</taxon>
        <taxon>Pseudomonadati</taxon>
        <taxon>Pseudomonadota</taxon>
        <taxon>Betaproteobacteria</taxon>
        <taxon>Neisseriales</taxon>
        <taxon>Chitinibacteraceae</taxon>
        <taxon>Iodobacter</taxon>
    </lineage>
</organism>
<dbReference type="EMBL" id="SMBT01000009">
    <property type="protein sequence ID" value="TCU84529.1"/>
    <property type="molecule type" value="Genomic_DNA"/>
</dbReference>
<reference evidence="2 4" key="1">
    <citation type="submission" date="2018-06" db="EMBL/GenBank/DDBJ databases">
        <authorList>
            <consortium name="Pathogen Informatics"/>
            <person name="Doyle S."/>
        </authorList>
    </citation>
    <scope>NUCLEOTIDE SEQUENCE [LARGE SCALE GENOMIC DNA]</scope>
    <source>
        <strain evidence="2 4">NCTC11159</strain>
    </source>
</reference>
<evidence type="ECO:0000313" key="2">
    <source>
        <dbReference type="EMBL" id="STQ89995.1"/>
    </source>
</evidence>
<name>A0A377Q5G0_9NEIS</name>
<dbReference type="Proteomes" id="UP000295794">
    <property type="component" value="Unassembled WGS sequence"/>
</dbReference>
<evidence type="ECO:0000313" key="5">
    <source>
        <dbReference type="Proteomes" id="UP000295794"/>
    </source>
</evidence>
<accession>A0A377Q5G0</accession>
<sequence length="154" mass="16815">MSEKDTLITFQLRVFDRKKTLTSKMIALAVLLIASGAQAAGLEPWHGKVLQIKVRHGGADWVARDVRSLVHASSENGNVQRAFVDVEYVSSTKRKITLTCAGKTLAEETVKPDFTGVLAGTCYGVQEQVFLVTPNKVRHPKPGTLEDLLLAGKK</sequence>
<dbReference type="AlphaFoldDB" id="A0A377Q5G0"/>
<evidence type="ECO:0000256" key="1">
    <source>
        <dbReference type="SAM" id="SignalP"/>
    </source>
</evidence>
<feature type="chain" id="PRO_5016754743" evidence="1">
    <location>
        <begin position="40"/>
        <end position="154"/>
    </location>
</feature>
<gene>
    <name evidence="3" type="ORF">EV682_10954</name>
    <name evidence="2" type="ORF">NCTC11159_01053</name>
</gene>
<keyword evidence="5" id="KW-1185">Reference proteome</keyword>
<dbReference type="Proteomes" id="UP000255108">
    <property type="component" value="Unassembled WGS sequence"/>
</dbReference>
<proteinExistence type="predicted"/>
<dbReference type="EMBL" id="UGHR01000001">
    <property type="protein sequence ID" value="STQ89995.1"/>
    <property type="molecule type" value="Genomic_DNA"/>
</dbReference>
<evidence type="ECO:0000313" key="4">
    <source>
        <dbReference type="Proteomes" id="UP000255108"/>
    </source>
</evidence>
<feature type="signal peptide" evidence="1">
    <location>
        <begin position="1"/>
        <end position="39"/>
    </location>
</feature>
<reference evidence="3 5" key="2">
    <citation type="submission" date="2019-03" db="EMBL/GenBank/DDBJ databases">
        <title>Genomic Encyclopedia of Type Strains, Phase IV (KMG-IV): sequencing the most valuable type-strain genomes for metagenomic binning, comparative biology and taxonomic classification.</title>
        <authorList>
            <person name="Goeker M."/>
        </authorList>
    </citation>
    <scope>NUCLEOTIDE SEQUENCE [LARGE SCALE GENOMIC DNA]</scope>
    <source>
        <strain evidence="3 5">DSM 3764</strain>
    </source>
</reference>
<keyword evidence="1" id="KW-0732">Signal</keyword>